<evidence type="ECO:0000256" key="4">
    <source>
        <dbReference type="ARBA" id="ARBA00022824"/>
    </source>
</evidence>
<evidence type="ECO:0000256" key="6">
    <source>
        <dbReference type="ARBA" id="ARBA00023136"/>
    </source>
</evidence>
<evidence type="ECO:0000313" key="10">
    <source>
        <dbReference type="EMBL" id="TKS05369.1"/>
    </source>
</evidence>
<accession>A0A4U5Q6G2</accession>
<comment type="similarity">
    <text evidence="2">Belongs to the TMEM97/sigma-2 receptor family.</text>
</comment>
<dbReference type="GO" id="GO:0005789">
    <property type="term" value="C:endoplasmic reticulum membrane"/>
    <property type="evidence" value="ECO:0007669"/>
    <property type="project" value="UniProtKB-SubCell"/>
</dbReference>
<comment type="caution">
    <text evidence="10">The sequence shown here is derived from an EMBL/GenBank/DDBJ whole genome shotgun (WGS) entry which is preliminary data.</text>
</comment>
<keyword evidence="6 7" id="KW-0472">Membrane</keyword>
<dbReference type="PROSITE" id="PS51751">
    <property type="entry name" value="EXPERA"/>
    <property type="match status" value="1"/>
</dbReference>
<proteinExistence type="inferred from homology"/>
<protein>
    <submittedName>
        <fullName evidence="10">Transmembrane protein 97-like</fullName>
    </submittedName>
</protein>
<feature type="domain" description="EXPERA" evidence="9">
    <location>
        <begin position="10"/>
        <end position="142"/>
    </location>
</feature>
<dbReference type="STRING" id="43335.A0A4U5Q6G2"/>
<dbReference type="Pfam" id="PF05241">
    <property type="entry name" value="EBP"/>
    <property type="match status" value="1"/>
</dbReference>
<dbReference type="PANTHER" id="PTHR31204:SF1">
    <property type="entry name" value="SIGMA INTRACELLULAR RECEPTOR 2"/>
    <property type="match status" value="1"/>
</dbReference>
<dbReference type="InterPro" id="IPR051987">
    <property type="entry name" value="Sigma-2_receptor-like"/>
</dbReference>
<evidence type="ECO:0000256" key="2">
    <source>
        <dbReference type="ARBA" id="ARBA00009096"/>
    </source>
</evidence>
<keyword evidence="5 7" id="KW-1133">Transmembrane helix</keyword>
<feature type="transmembrane region" description="Helical" evidence="7">
    <location>
        <begin position="130"/>
        <end position="147"/>
    </location>
</feature>
<evidence type="ECO:0000256" key="8">
    <source>
        <dbReference type="SAM" id="MobiDB-lite"/>
    </source>
</evidence>
<evidence type="ECO:0000259" key="9">
    <source>
        <dbReference type="PROSITE" id="PS51751"/>
    </source>
</evidence>
<keyword evidence="3 7" id="KW-0812">Transmembrane</keyword>
<evidence type="ECO:0000256" key="5">
    <source>
        <dbReference type="ARBA" id="ARBA00022989"/>
    </source>
</evidence>
<reference evidence="10" key="1">
    <citation type="submission" date="2018-10" db="EMBL/GenBank/DDBJ databases">
        <title>Population genomic analysis revealed the cold adaptation of white poplar.</title>
        <authorList>
            <person name="Liu Y.-J."/>
        </authorList>
    </citation>
    <scope>NUCLEOTIDE SEQUENCE [LARGE SCALE GENOMIC DNA]</scope>
    <source>
        <strain evidence="10">PAL-ZL1</strain>
    </source>
</reference>
<gene>
    <name evidence="10" type="ORF">D5086_0000134660</name>
</gene>
<feature type="region of interest" description="Disordered" evidence="8">
    <location>
        <begin position="150"/>
        <end position="172"/>
    </location>
</feature>
<dbReference type="InterPro" id="IPR016964">
    <property type="entry name" value="Sigma2_recept"/>
</dbReference>
<feature type="compositionally biased region" description="Low complexity" evidence="8">
    <location>
        <begin position="150"/>
        <end position="162"/>
    </location>
</feature>
<dbReference type="EMBL" id="RCHU01000435">
    <property type="protein sequence ID" value="TKS05369.1"/>
    <property type="molecule type" value="Genomic_DNA"/>
</dbReference>
<sequence>MGMSVFLKLIDFILFFFFLVIAVAAPLIDAQTCLPLTFFPDFLINLKQWYGHHYGDYLIIEKPHFFVGLVWLELLFQWPLSLLNLYAFLASKSWCNTTCLIYGASVLTSMVAILAELLGSGKASNDLLMMYSPFLGLGVLCILRGLIQNSSKTSGSRPKSSRIPALARKKKA</sequence>
<feature type="transmembrane region" description="Helical" evidence="7">
    <location>
        <begin position="65"/>
        <end position="87"/>
    </location>
</feature>
<evidence type="ECO:0000256" key="1">
    <source>
        <dbReference type="ARBA" id="ARBA00004477"/>
    </source>
</evidence>
<evidence type="ECO:0000256" key="7">
    <source>
        <dbReference type="PIRNR" id="PIRNR031032"/>
    </source>
</evidence>
<feature type="transmembrane region" description="Helical" evidence="7">
    <location>
        <begin position="99"/>
        <end position="118"/>
    </location>
</feature>
<dbReference type="PIRSF" id="PIRSF031032">
    <property type="entry name" value="TMP_97_prd"/>
    <property type="match status" value="1"/>
</dbReference>
<name>A0A4U5Q6G2_POPAL</name>
<dbReference type="PANTHER" id="PTHR31204">
    <property type="entry name" value="SIGMA INTRACELLULAR RECEPTOR 2"/>
    <property type="match status" value="1"/>
</dbReference>
<organism evidence="10">
    <name type="scientific">Populus alba</name>
    <name type="common">White poplar</name>
    <dbReference type="NCBI Taxonomy" id="43335"/>
    <lineage>
        <taxon>Eukaryota</taxon>
        <taxon>Viridiplantae</taxon>
        <taxon>Streptophyta</taxon>
        <taxon>Embryophyta</taxon>
        <taxon>Tracheophyta</taxon>
        <taxon>Spermatophyta</taxon>
        <taxon>Magnoliopsida</taxon>
        <taxon>eudicotyledons</taxon>
        <taxon>Gunneridae</taxon>
        <taxon>Pentapetalae</taxon>
        <taxon>rosids</taxon>
        <taxon>fabids</taxon>
        <taxon>Malpighiales</taxon>
        <taxon>Salicaceae</taxon>
        <taxon>Saliceae</taxon>
        <taxon>Populus</taxon>
    </lineage>
</organism>
<comment type="subcellular location">
    <subcellularLocation>
        <location evidence="1">Endoplasmic reticulum membrane</location>
        <topology evidence="1">Multi-pass membrane protein</topology>
    </subcellularLocation>
</comment>
<dbReference type="InterPro" id="IPR033118">
    <property type="entry name" value="EXPERA"/>
</dbReference>
<evidence type="ECO:0000256" key="3">
    <source>
        <dbReference type="ARBA" id="ARBA00022692"/>
    </source>
</evidence>
<dbReference type="AlphaFoldDB" id="A0A4U5Q6G2"/>
<keyword evidence="4" id="KW-0256">Endoplasmic reticulum</keyword>